<dbReference type="PANTHER" id="PTHR43135">
    <property type="entry name" value="ALPHA-D-RIBOSE 1-METHYLPHOSPHONATE 5-TRIPHOSPHATE DIPHOSPHATASE"/>
    <property type="match status" value="1"/>
</dbReference>
<dbReference type="InterPro" id="IPR006680">
    <property type="entry name" value="Amidohydro-rel"/>
</dbReference>
<dbReference type="GO" id="GO:0016810">
    <property type="term" value="F:hydrolase activity, acting on carbon-nitrogen (but not peptide) bonds"/>
    <property type="evidence" value="ECO:0007669"/>
    <property type="project" value="InterPro"/>
</dbReference>
<dbReference type="SUPFAM" id="SSF51338">
    <property type="entry name" value="Composite domain of metallo-dependent hydrolases"/>
    <property type="match status" value="1"/>
</dbReference>
<dbReference type="InterPro" id="IPR032466">
    <property type="entry name" value="Metal_Hydrolase"/>
</dbReference>
<dbReference type="PANTHER" id="PTHR43135:SF3">
    <property type="entry name" value="ALPHA-D-RIBOSE 1-METHYLPHOSPHONATE 5-TRIPHOSPHATE DIPHOSPHATASE"/>
    <property type="match status" value="1"/>
</dbReference>
<dbReference type="InterPro" id="IPR011059">
    <property type="entry name" value="Metal-dep_hydrolase_composite"/>
</dbReference>
<name>A0A953LAQ8_9BACT</name>
<comment type="caution">
    <text evidence="2">The sequence shown here is derived from an EMBL/GenBank/DDBJ whole genome shotgun (WGS) entry which is preliminary data.</text>
</comment>
<feature type="domain" description="Amidohydrolase-related" evidence="1">
    <location>
        <begin position="357"/>
        <end position="404"/>
    </location>
</feature>
<organism evidence="2 3">
    <name type="scientific">Membranihabitans marinus</name>
    <dbReference type="NCBI Taxonomy" id="1227546"/>
    <lineage>
        <taxon>Bacteria</taxon>
        <taxon>Pseudomonadati</taxon>
        <taxon>Bacteroidota</taxon>
        <taxon>Saprospiria</taxon>
        <taxon>Saprospirales</taxon>
        <taxon>Saprospiraceae</taxon>
        <taxon>Membranihabitans</taxon>
    </lineage>
</organism>
<dbReference type="Pfam" id="PF01979">
    <property type="entry name" value="Amidohydro_1"/>
    <property type="match status" value="1"/>
</dbReference>
<evidence type="ECO:0000313" key="2">
    <source>
        <dbReference type="EMBL" id="MBY5957836.1"/>
    </source>
</evidence>
<dbReference type="EMBL" id="JAHVHU010000006">
    <property type="protein sequence ID" value="MBY5957836.1"/>
    <property type="molecule type" value="Genomic_DNA"/>
</dbReference>
<dbReference type="Proteomes" id="UP000753961">
    <property type="component" value="Unassembled WGS sequence"/>
</dbReference>
<dbReference type="RefSeq" id="WP_222579357.1">
    <property type="nucleotide sequence ID" value="NZ_JAHVHU010000006.1"/>
</dbReference>
<proteinExistence type="predicted"/>
<accession>A0A953LAQ8</accession>
<evidence type="ECO:0000259" key="1">
    <source>
        <dbReference type="Pfam" id="PF01979"/>
    </source>
</evidence>
<dbReference type="SUPFAM" id="SSF51556">
    <property type="entry name" value="Metallo-dependent hydrolases"/>
    <property type="match status" value="1"/>
</dbReference>
<protein>
    <submittedName>
        <fullName evidence="2">Amidohydrolase family protein</fullName>
    </submittedName>
</protein>
<dbReference type="InterPro" id="IPR051781">
    <property type="entry name" value="Metallo-dep_Hydrolase"/>
</dbReference>
<sequence>MNYIALRIISPRRISLGISVLFLVLFLLIPGQVSFAQDPPSPSQSESITLRGGTIHIGNGEIIENGHLLFDKGKINYVGDEAQDAERIIDVSGQHIYPGLIAPNTDIGLVEISAVRATRDFQEVGQYNPHVRALIAYNTDSRIIPTLRSNGILLSEVTPRGGIISGQSSLVQLDAWNWEDASVQDTAGIHLNWPSVYTYDSKNRRLKTSDKYEENVRSIEKYFQSAMAYGKRKDHANTNLRFQALSDVISANHPVFVHANNQKAMLDAIDWSERLGIRIVLTGAQDSWKIAETLAQKEIPVILASTQRLPGHTDTDITQPFQTPAQLEAAGVLWCFSHEGSWDQRNLPFQGGQAVGFGLDPEKAIQALTLSTARILGIDKRYGSLEAGKSATIVISDGDILDPKSSMILQAFIDGREVDLDNKQKKLYRKFAEKYGVLK</sequence>
<dbReference type="Gene3D" id="3.20.20.140">
    <property type="entry name" value="Metal-dependent hydrolases"/>
    <property type="match status" value="1"/>
</dbReference>
<reference evidence="2" key="1">
    <citation type="submission" date="2021-06" db="EMBL/GenBank/DDBJ databases">
        <title>44 bacteria genomes isolated from Dapeng, Shenzhen.</title>
        <authorList>
            <person name="Zheng W."/>
            <person name="Yu S."/>
            <person name="Huang Y."/>
        </authorList>
    </citation>
    <scope>NUCLEOTIDE SEQUENCE</scope>
    <source>
        <strain evidence="2">DP5N28-2</strain>
    </source>
</reference>
<evidence type="ECO:0000313" key="3">
    <source>
        <dbReference type="Proteomes" id="UP000753961"/>
    </source>
</evidence>
<gene>
    <name evidence="2" type="ORF">KUV50_06830</name>
</gene>
<keyword evidence="3" id="KW-1185">Reference proteome</keyword>
<dbReference type="AlphaFoldDB" id="A0A953LAQ8"/>